<dbReference type="InterPro" id="IPR004808">
    <property type="entry name" value="AP_endonuc_1"/>
</dbReference>
<dbReference type="Gene3D" id="3.60.10.10">
    <property type="entry name" value="Endonuclease/exonuclease/phosphatase"/>
    <property type="match status" value="1"/>
</dbReference>
<protein>
    <recommendedName>
        <fullName evidence="2">DNA-(apurinic or apyrimidinic site) endonuclease 2</fullName>
    </recommendedName>
</protein>
<evidence type="ECO:0000256" key="6">
    <source>
        <dbReference type="ARBA" id="ARBA00022833"/>
    </source>
</evidence>
<dbReference type="GO" id="GO:0005634">
    <property type="term" value="C:nucleus"/>
    <property type="evidence" value="ECO:0007669"/>
    <property type="project" value="TreeGrafter"/>
</dbReference>
<feature type="region of interest" description="Disordered" evidence="12">
    <location>
        <begin position="383"/>
        <end position="402"/>
    </location>
</feature>
<feature type="binding site" evidence="9">
    <location>
        <position position="178"/>
    </location>
    <ligand>
        <name>Mg(2+)</name>
        <dbReference type="ChEBI" id="CHEBI:18420"/>
        <label>1</label>
    </ligand>
</feature>
<dbReference type="GO" id="GO:0008311">
    <property type="term" value="F:double-stranded DNA 3'-5' DNA exonuclease activity"/>
    <property type="evidence" value="ECO:0007669"/>
    <property type="project" value="TreeGrafter"/>
</dbReference>
<dbReference type="InterPro" id="IPR036691">
    <property type="entry name" value="Endo/exonu/phosph_ase_sf"/>
</dbReference>
<feature type="domain" description="GRF-type" evidence="13">
    <location>
        <begin position="430"/>
        <end position="479"/>
    </location>
</feature>
<dbReference type="GO" id="GO:0008081">
    <property type="term" value="F:phosphoric diester hydrolase activity"/>
    <property type="evidence" value="ECO:0007669"/>
    <property type="project" value="TreeGrafter"/>
</dbReference>
<gene>
    <name evidence="14" type="ORF">Cni_G14006</name>
</gene>
<evidence type="ECO:0000313" key="14">
    <source>
        <dbReference type="EMBL" id="WOL05279.1"/>
    </source>
</evidence>
<proteinExistence type="inferred from homology"/>
<reference evidence="14 15" key="1">
    <citation type="submission" date="2023-10" db="EMBL/GenBank/DDBJ databases">
        <title>Chromosome-scale genome assembly provides insights into flower coloration mechanisms of Canna indica.</title>
        <authorList>
            <person name="Li C."/>
        </authorList>
    </citation>
    <scope>NUCLEOTIDE SEQUENCE [LARGE SCALE GENOMIC DNA]</scope>
    <source>
        <tissue evidence="14">Flower</tissue>
    </source>
</reference>
<dbReference type="Pfam" id="PF06839">
    <property type="entry name" value="Zn_ribbon_GRF"/>
    <property type="match status" value="1"/>
</dbReference>
<feature type="site" description="Interaction with DNA substrate" evidence="10">
    <location>
        <position position="178"/>
    </location>
</feature>
<feature type="site" description="Important for catalytic activity" evidence="10">
    <location>
        <position position="120"/>
    </location>
</feature>
<evidence type="ECO:0000256" key="5">
    <source>
        <dbReference type="ARBA" id="ARBA00022801"/>
    </source>
</evidence>
<accession>A0AAQ3QBZ7</accession>
<dbReference type="GO" id="GO:0003906">
    <property type="term" value="F:DNA-(apurinic or apyrimidinic site) endonuclease activity"/>
    <property type="evidence" value="ECO:0007669"/>
    <property type="project" value="TreeGrafter"/>
</dbReference>
<dbReference type="GO" id="GO:0016829">
    <property type="term" value="F:lyase activity"/>
    <property type="evidence" value="ECO:0007669"/>
    <property type="project" value="UniProtKB-KW"/>
</dbReference>
<evidence type="ECO:0000256" key="11">
    <source>
        <dbReference type="PROSITE-ProRule" id="PRU01343"/>
    </source>
</evidence>
<evidence type="ECO:0000256" key="10">
    <source>
        <dbReference type="PIRSR" id="PIRSR604808-3"/>
    </source>
</evidence>
<evidence type="ECO:0000256" key="12">
    <source>
        <dbReference type="SAM" id="MobiDB-lite"/>
    </source>
</evidence>
<sequence>MVILYLLIYMVHEPNMMIRKDATSNLFSIRPYRWDFLLSQGKRVFVVGDLNIAPYAVDRCDADPDFENNLFRKWLRSLLRECEGPFFDAFRSKNPGREGAYTCFSPNIGAEEFNYGSRIDHILIAGRCLHQQHNTEEHNFLCCHVEACDIMSQFKRGNSSDAPKWRGGRSIKLEGSDHVPVYVRLRDVPDLPLHSTPSLSVRYIPEVRGWQQTIVSFLIKGQVGYHHLPNDLSSNCNTRETHDECEISSQDRSLVTEQEIIASSSQCSTGPSISSLDSRGKPDTNLHEDYSVTVFQETTVSSKPENSKSLSDHTASMKKRRKYNTCSQLTLKSFFKQPKITTNADVETPNCDMAIQKVNPGEVRGEPSQSVEQSDNLDLMKKHAEDDSEMSETSISTHDGKQVSELENNISAVQEWQRIHQKMKMTLPICKGHGEPCVARSVKREGTNRGRLFYVCARAQGPASNPEANCGYFQWGSAKSKGKHK</sequence>
<keyword evidence="9" id="KW-0464">Manganese</keyword>
<dbReference type="PANTHER" id="PTHR22748">
    <property type="entry name" value="AP ENDONUCLEASE"/>
    <property type="match status" value="1"/>
</dbReference>
<keyword evidence="5" id="KW-0378">Hydrolase</keyword>
<comment type="similarity">
    <text evidence="1">Belongs to the DNA repair enzymes AP/ExoA family.</text>
</comment>
<feature type="binding site" evidence="9">
    <location>
        <position position="49"/>
    </location>
    <ligand>
        <name>Mg(2+)</name>
        <dbReference type="ChEBI" id="CHEBI:18420"/>
        <label>1</label>
    </ligand>
</feature>
<keyword evidence="6" id="KW-0862">Zinc</keyword>
<dbReference type="SUPFAM" id="SSF56219">
    <property type="entry name" value="DNase I-like"/>
    <property type="match status" value="1"/>
</dbReference>
<dbReference type="Pfam" id="PF03372">
    <property type="entry name" value="Exo_endo_phos"/>
    <property type="match status" value="1"/>
</dbReference>
<keyword evidence="7 9" id="KW-0460">Magnesium</keyword>
<evidence type="ECO:0000256" key="1">
    <source>
        <dbReference type="ARBA" id="ARBA00007092"/>
    </source>
</evidence>
<organism evidence="14 15">
    <name type="scientific">Canna indica</name>
    <name type="common">Indian-shot</name>
    <dbReference type="NCBI Taxonomy" id="4628"/>
    <lineage>
        <taxon>Eukaryota</taxon>
        <taxon>Viridiplantae</taxon>
        <taxon>Streptophyta</taxon>
        <taxon>Embryophyta</taxon>
        <taxon>Tracheophyta</taxon>
        <taxon>Spermatophyta</taxon>
        <taxon>Magnoliopsida</taxon>
        <taxon>Liliopsida</taxon>
        <taxon>Zingiberales</taxon>
        <taxon>Cannaceae</taxon>
        <taxon>Canna</taxon>
    </lineage>
</organism>
<keyword evidence="15" id="KW-1185">Reference proteome</keyword>
<feature type="region of interest" description="Disordered" evidence="12">
    <location>
        <begin position="263"/>
        <end position="285"/>
    </location>
</feature>
<name>A0AAQ3QBZ7_9LILI</name>
<evidence type="ECO:0000313" key="15">
    <source>
        <dbReference type="Proteomes" id="UP001327560"/>
    </source>
</evidence>
<evidence type="ECO:0000256" key="3">
    <source>
        <dbReference type="ARBA" id="ARBA00022723"/>
    </source>
</evidence>
<feature type="compositionally biased region" description="Polar residues" evidence="12">
    <location>
        <begin position="297"/>
        <end position="314"/>
    </location>
</feature>
<dbReference type="EMBL" id="CP136893">
    <property type="protein sequence ID" value="WOL05279.1"/>
    <property type="molecule type" value="Genomic_DNA"/>
</dbReference>
<keyword evidence="8" id="KW-0539">Nucleus</keyword>
<evidence type="ECO:0000259" key="13">
    <source>
        <dbReference type="PROSITE" id="PS51999"/>
    </source>
</evidence>
<feature type="site" description="Transition state stabilizer" evidence="10">
    <location>
        <position position="51"/>
    </location>
</feature>
<dbReference type="AlphaFoldDB" id="A0AAQ3QBZ7"/>
<feature type="region of interest" description="Disordered" evidence="12">
    <location>
        <begin position="297"/>
        <end position="321"/>
    </location>
</feature>
<evidence type="ECO:0000256" key="2">
    <source>
        <dbReference type="ARBA" id="ARBA00013541"/>
    </source>
</evidence>
<evidence type="ECO:0000256" key="9">
    <source>
        <dbReference type="PIRSR" id="PIRSR604808-2"/>
    </source>
</evidence>
<dbReference type="PROSITE" id="PS51999">
    <property type="entry name" value="ZF_GRF"/>
    <property type="match status" value="1"/>
</dbReference>
<dbReference type="Proteomes" id="UP001327560">
    <property type="component" value="Chromosome 4"/>
</dbReference>
<dbReference type="InterPro" id="IPR005135">
    <property type="entry name" value="Endo/exonuclease/phosphatase"/>
</dbReference>
<dbReference type="GO" id="GO:0008270">
    <property type="term" value="F:zinc ion binding"/>
    <property type="evidence" value="ECO:0007669"/>
    <property type="project" value="UniProtKB-KW"/>
</dbReference>
<keyword evidence="3 9" id="KW-0479">Metal-binding</keyword>
<keyword evidence="4 11" id="KW-0863">Zinc-finger</keyword>
<feature type="binding site" evidence="9">
    <location>
        <position position="177"/>
    </location>
    <ligand>
        <name>Mg(2+)</name>
        <dbReference type="ChEBI" id="CHEBI:18420"/>
        <label>1</label>
    </ligand>
</feature>
<dbReference type="PANTHER" id="PTHR22748:SF4">
    <property type="entry name" value="DNA-(APURINIC OR APYRIMIDINIC SITE) ENDONUCLEASE 2"/>
    <property type="match status" value="1"/>
</dbReference>
<feature type="binding site" evidence="9">
    <location>
        <position position="51"/>
    </location>
    <ligand>
        <name>Mg(2+)</name>
        <dbReference type="ChEBI" id="CHEBI:18420"/>
        <label>1</label>
    </ligand>
</feature>
<evidence type="ECO:0000256" key="7">
    <source>
        <dbReference type="ARBA" id="ARBA00022842"/>
    </source>
</evidence>
<feature type="compositionally biased region" description="Polar residues" evidence="12">
    <location>
        <begin position="263"/>
        <end position="277"/>
    </location>
</feature>
<keyword evidence="14" id="KW-0456">Lyase</keyword>
<dbReference type="GO" id="GO:0006284">
    <property type="term" value="P:base-excision repair"/>
    <property type="evidence" value="ECO:0007669"/>
    <property type="project" value="TreeGrafter"/>
</dbReference>
<comment type="cofactor">
    <cofactor evidence="9">
        <name>Mg(2+)</name>
        <dbReference type="ChEBI" id="CHEBI:18420"/>
    </cofactor>
    <cofactor evidence="9">
        <name>Mn(2+)</name>
        <dbReference type="ChEBI" id="CHEBI:29035"/>
    </cofactor>
    <text evidence="9">Probably binds two magnesium or manganese ions per subunit.</text>
</comment>
<evidence type="ECO:0000256" key="4">
    <source>
        <dbReference type="ARBA" id="ARBA00022771"/>
    </source>
</evidence>
<evidence type="ECO:0000256" key="8">
    <source>
        <dbReference type="ARBA" id="ARBA00023242"/>
    </source>
</evidence>
<dbReference type="InterPro" id="IPR010666">
    <property type="entry name" value="Znf_GRF"/>
</dbReference>